<dbReference type="Proteomes" id="UP001558613">
    <property type="component" value="Unassembled WGS sequence"/>
</dbReference>
<evidence type="ECO:0000256" key="1">
    <source>
        <dbReference type="SAM" id="MobiDB-lite"/>
    </source>
</evidence>
<sequence>MLIAPQNGSSNRKAATVAGAASTHGIGIRWQTSHKGRRSRQWRRTATRSQAWTLDSYYGHFPQLAGMRG</sequence>
<evidence type="ECO:0000313" key="2">
    <source>
        <dbReference type="EMBL" id="KAL1275667.1"/>
    </source>
</evidence>
<comment type="caution">
    <text evidence="2">The sequence shown here is derived from an EMBL/GenBank/DDBJ whole genome shotgun (WGS) entry which is preliminary data.</text>
</comment>
<evidence type="ECO:0000313" key="3">
    <source>
        <dbReference type="Proteomes" id="UP001558613"/>
    </source>
</evidence>
<dbReference type="EMBL" id="JAYMGO010000004">
    <property type="protein sequence ID" value="KAL1275667.1"/>
    <property type="molecule type" value="Genomic_DNA"/>
</dbReference>
<name>A0ABR3NFY2_9TELE</name>
<proteinExistence type="predicted"/>
<reference evidence="2 3" key="1">
    <citation type="submission" date="2023-09" db="EMBL/GenBank/DDBJ databases">
        <authorList>
            <person name="Wang M."/>
        </authorList>
    </citation>
    <scope>NUCLEOTIDE SEQUENCE [LARGE SCALE GENOMIC DNA]</scope>
    <source>
        <strain evidence="2">GT-2023</strain>
        <tissue evidence="2">Liver</tissue>
    </source>
</reference>
<organism evidence="2 3">
    <name type="scientific">Cirrhinus molitorella</name>
    <name type="common">mud carp</name>
    <dbReference type="NCBI Taxonomy" id="172907"/>
    <lineage>
        <taxon>Eukaryota</taxon>
        <taxon>Metazoa</taxon>
        <taxon>Chordata</taxon>
        <taxon>Craniata</taxon>
        <taxon>Vertebrata</taxon>
        <taxon>Euteleostomi</taxon>
        <taxon>Actinopterygii</taxon>
        <taxon>Neopterygii</taxon>
        <taxon>Teleostei</taxon>
        <taxon>Ostariophysi</taxon>
        <taxon>Cypriniformes</taxon>
        <taxon>Cyprinidae</taxon>
        <taxon>Labeoninae</taxon>
        <taxon>Labeonini</taxon>
        <taxon>Cirrhinus</taxon>
    </lineage>
</organism>
<keyword evidence="3" id="KW-1185">Reference proteome</keyword>
<protein>
    <submittedName>
        <fullName evidence="2">Uncharacterized protein</fullName>
    </submittedName>
</protein>
<accession>A0ABR3NFY2</accession>
<feature type="region of interest" description="Disordered" evidence="1">
    <location>
        <begin position="1"/>
        <end position="21"/>
    </location>
</feature>
<gene>
    <name evidence="2" type="ORF">QQF64_035290</name>
</gene>
<feature type="compositionally biased region" description="Polar residues" evidence="1">
    <location>
        <begin position="1"/>
        <end position="13"/>
    </location>
</feature>